<feature type="compositionally biased region" description="Low complexity" evidence="1">
    <location>
        <begin position="1358"/>
        <end position="1370"/>
    </location>
</feature>
<feature type="transmembrane region" description="Helical" evidence="2">
    <location>
        <begin position="1477"/>
        <end position="1500"/>
    </location>
</feature>
<feature type="region of interest" description="Disordered" evidence="1">
    <location>
        <begin position="243"/>
        <end position="265"/>
    </location>
</feature>
<keyword evidence="2" id="KW-0812">Transmembrane</keyword>
<feature type="region of interest" description="Disordered" evidence="1">
    <location>
        <begin position="1355"/>
        <end position="1439"/>
    </location>
</feature>
<accession>A0AAJ0B3P4</accession>
<feature type="transmembrane region" description="Helical" evidence="2">
    <location>
        <begin position="1301"/>
        <end position="1323"/>
    </location>
</feature>
<keyword evidence="2" id="KW-1133">Transmembrane helix</keyword>
<feature type="transmembrane region" description="Helical" evidence="2">
    <location>
        <begin position="1275"/>
        <end position="1295"/>
    </location>
</feature>
<reference evidence="3" key="1">
    <citation type="submission" date="2023-06" db="EMBL/GenBank/DDBJ databases">
        <title>Genome-scale phylogeny and comparative genomics of the fungal order Sordariales.</title>
        <authorList>
            <consortium name="Lawrence Berkeley National Laboratory"/>
            <person name="Hensen N."/>
            <person name="Bonometti L."/>
            <person name="Westerberg I."/>
            <person name="Brannstrom I.O."/>
            <person name="Guillou S."/>
            <person name="Cros-Aarteil S."/>
            <person name="Calhoun S."/>
            <person name="Haridas S."/>
            <person name="Kuo A."/>
            <person name="Mondo S."/>
            <person name="Pangilinan J."/>
            <person name="Riley R."/>
            <person name="Labutti K."/>
            <person name="Andreopoulos B."/>
            <person name="Lipzen A."/>
            <person name="Chen C."/>
            <person name="Yanf M."/>
            <person name="Daum C."/>
            <person name="Ng V."/>
            <person name="Clum A."/>
            <person name="Steindorff A."/>
            <person name="Ohm R."/>
            <person name="Martin F."/>
            <person name="Silar P."/>
            <person name="Natvig D."/>
            <person name="Lalanne C."/>
            <person name="Gautier V."/>
            <person name="Ament-Velasquez S.L."/>
            <person name="Kruys A."/>
            <person name="Hutchinson M.I."/>
            <person name="Powell A.J."/>
            <person name="Barry K."/>
            <person name="Miller A.N."/>
            <person name="Grigoriev I.V."/>
            <person name="Debuchy R."/>
            <person name="Gladieux P."/>
            <person name="Thoren M.H."/>
            <person name="Johannesson H."/>
        </authorList>
    </citation>
    <scope>NUCLEOTIDE SEQUENCE</scope>
    <source>
        <strain evidence="3">PSN4</strain>
    </source>
</reference>
<proteinExistence type="predicted"/>
<gene>
    <name evidence="3" type="ORF">QBC47DRAFT_406337</name>
</gene>
<keyword evidence="4" id="KW-1185">Reference proteome</keyword>
<evidence type="ECO:0000256" key="1">
    <source>
        <dbReference type="SAM" id="MobiDB-lite"/>
    </source>
</evidence>
<protein>
    <submittedName>
        <fullName evidence="3">Uncharacterized protein</fullName>
    </submittedName>
</protein>
<feature type="region of interest" description="Disordered" evidence="1">
    <location>
        <begin position="840"/>
        <end position="868"/>
    </location>
</feature>
<sequence length="1580" mass="178199">MDDSNPPWSDELPLELEGSEGYSEFANTLKRNTDSEGFELPPESCSTWVNAPNPDTYISFGDGGVTASVNAHGSLMQFGRYMGVGISGFFMADQYNTPLPHYVEDRAAVLLELCSERIFDYGISLLEDDLFCKRPRLKYVYDRWPRFEHEPDTEAGLSLVTQWVIHDGTVLQQLVVTNLLAQPNSIGFKYRGNMKICDLDFLGLSFLRESTECTECRESTESTERSGPHGYSRLNFWHEPTAEDDSVSNVGTTVEDDSVSNGGTTAEDDVVMTVMSVYIDGKAKKLEKDTTDIALDIGANKSVEVVVAYRMLLLPKGEEAGWKKFLIEAEATDVNAILRDTYSSGRFTTSPLPGLQLSTPTSIPDTRHGATWDPEGPGIMPLEDPSRHLDFIVRRHLEHILSVCAIPAPELSEDTASERESVAVTPVALTCGDFSGHRISTSASYFAFQFLVNMYRNLRAVEDSKAIASLRDRIYLVCRGHIEWLCVAWERGLEDLKMEKIASVPSSPRPDAAPGCFKSNYWVTGQAMGTTWTAPSALTDTAFQLIKMGEFASLVDEDLKAAKTKADVLGADELECKLEDDLKRVRELMERSGSRWQRALVRLDPREANVWPRALKPGEDVVKFRLDDQVWIWKAMESMMVDQRVRKPVADEHERQQVDRLRFLMHSDLPRIIFRNFTTENDSSGKTMLAVTRSARESRFLLHARDTALFYGIGWGLPLEEPSLDVWENTLEAQVHHVENEETKWGNAIRYALAIVLGCRKRRINKRPPAELVKSAFRVLLLSTSASGFFPGLLDGNTKKPLLFEEEENMDFYFHASFEIPFVLFQHAAQINALHNELAGAPVDQGEGTTKETEKRKKREGPSESPKTAVMKKTVPFNSLLDSTSIVTLDEEWLYPYPAFLQRYTTLIFSDEAEEDELATSSGGSDCLLYREDSDNGDLEELGVVRPALEGVVLKIEEKRKNLQGSAEPRAADFFPLRMRRQQYPTSSTGTSAVDNFFSDHTSRVLNRWESEFHISFHQLVDKLGSTTNIPTPYKEEFPTGSAKKLTRAAMGFRFQGDLFDRHWTCHFIQCVPRWADGKQDPLVKVKKLKGWQRDSNPYLGLPSPDTDQRSWWQRKVLELILVDRMLAEAVRSTRGIVEEVRSGLVPHSGEPLAADIGDPTSIFGSEDYFASKRQYLRLVEMLQLVEDELELVFTTLAKWETREKDRGHERPRWTHKDESRYRESIRRLTESTSRRTQELQTSRTRIVGHKNRLTASLDALRDDLAFMGSDNIGLFTYVTIFFLPAGFATSIFSMNGRPDSGLVGTMVIVAVVALVATTIALFNMRRIVHRFTMVSQYLHKNSSNAMKQTVLYDKEAPASASSSASISSPEETDPGPEETDPGPEETEPGPEETDPGPEETDPGPEETEPGPEETDPGPEKGNTESTDMHDDHRLPGQKSTSSWHVRFWITYMLVELPPRRVLLACYAMTKRNGLHWAVLVWRVGAGLVLLPVFVLSWFLRMLAYTTADISAPLWRYFVSLLPGDPQPEPEEQLRKNLQKLTHPPNLEHLKFLATTVTKSVQSRRAKKTAMDDSKKTEEV</sequence>
<name>A0AAJ0B3P4_9PEZI</name>
<feature type="region of interest" description="Disordered" evidence="1">
    <location>
        <begin position="349"/>
        <end position="374"/>
    </location>
</feature>
<keyword evidence="2" id="KW-0472">Membrane</keyword>
<evidence type="ECO:0000256" key="2">
    <source>
        <dbReference type="SAM" id="Phobius"/>
    </source>
</evidence>
<feature type="compositionally biased region" description="Basic and acidic residues" evidence="1">
    <location>
        <begin position="1418"/>
        <end position="1435"/>
    </location>
</feature>
<feature type="compositionally biased region" description="Polar residues" evidence="1">
    <location>
        <begin position="349"/>
        <end position="364"/>
    </location>
</feature>
<dbReference type="EMBL" id="MU839843">
    <property type="protein sequence ID" value="KAK1751081.1"/>
    <property type="molecule type" value="Genomic_DNA"/>
</dbReference>
<dbReference type="Proteomes" id="UP001239445">
    <property type="component" value="Unassembled WGS sequence"/>
</dbReference>
<feature type="compositionally biased region" description="Acidic residues" evidence="1">
    <location>
        <begin position="1371"/>
        <end position="1417"/>
    </location>
</feature>
<evidence type="ECO:0000313" key="4">
    <source>
        <dbReference type="Proteomes" id="UP001239445"/>
    </source>
</evidence>
<organism evidence="3 4">
    <name type="scientific">Echria macrotheca</name>
    <dbReference type="NCBI Taxonomy" id="438768"/>
    <lineage>
        <taxon>Eukaryota</taxon>
        <taxon>Fungi</taxon>
        <taxon>Dikarya</taxon>
        <taxon>Ascomycota</taxon>
        <taxon>Pezizomycotina</taxon>
        <taxon>Sordariomycetes</taxon>
        <taxon>Sordariomycetidae</taxon>
        <taxon>Sordariales</taxon>
        <taxon>Schizotheciaceae</taxon>
        <taxon>Echria</taxon>
    </lineage>
</organism>
<feature type="region of interest" description="Disordered" evidence="1">
    <location>
        <begin position="1561"/>
        <end position="1580"/>
    </location>
</feature>
<feature type="compositionally biased region" description="Basic and acidic residues" evidence="1">
    <location>
        <begin position="1569"/>
        <end position="1580"/>
    </location>
</feature>
<evidence type="ECO:0000313" key="3">
    <source>
        <dbReference type="EMBL" id="KAK1751081.1"/>
    </source>
</evidence>
<comment type="caution">
    <text evidence="3">The sequence shown here is derived from an EMBL/GenBank/DDBJ whole genome shotgun (WGS) entry which is preliminary data.</text>
</comment>